<feature type="binding site" description="axial binding residue" evidence="8">
    <location>
        <position position="469"/>
    </location>
    <ligand>
        <name>heme</name>
        <dbReference type="ChEBI" id="CHEBI:30413"/>
    </ligand>
    <ligandPart>
        <name>Fe</name>
        <dbReference type="ChEBI" id="CHEBI:18248"/>
    </ligandPart>
</feature>
<dbReference type="PRINTS" id="PR00464">
    <property type="entry name" value="EP450II"/>
</dbReference>
<evidence type="ECO:0000256" key="8">
    <source>
        <dbReference type="PIRSR" id="PIRSR602402-1"/>
    </source>
</evidence>
<dbReference type="HOGENOM" id="CLU_001570_27_0_1"/>
<keyword evidence="13" id="KW-1185">Reference proteome</keyword>
<keyword evidence="5 9" id="KW-0560">Oxidoreductase</keyword>
<dbReference type="GO" id="GO:0020037">
    <property type="term" value="F:heme binding"/>
    <property type="evidence" value="ECO:0007669"/>
    <property type="project" value="InterPro"/>
</dbReference>
<evidence type="ECO:0000256" key="9">
    <source>
        <dbReference type="RuleBase" id="RU000461"/>
    </source>
</evidence>
<dbReference type="GO" id="GO:0005506">
    <property type="term" value="F:iron ion binding"/>
    <property type="evidence" value="ECO:0007669"/>
    <property type="project" value="InterPro"/>
</dbReference>
<feature type="transmembrane region" description="Helical" evidence="10">
    <location>
        <begin position="12"/>
        <end position="32"/>
    </location>
</feature>
<keyword evidence="7 9" id="KW-0503">Monooxygenase</keyword>
<evidence type="ECO:0000256" key="6">
    <source>
        <dbReference type="ARBA" id="ARBA00023004"/>
    </source>
</evidence>
<dbReference type="GeneID" id="18247176"/>
<name>G3B3X3_CANTC</name>
<reference evidence="12 13" key="1">
    <citation type="journal article" date="2011" name="Proc. Natl. Acad. Sci. U.S.A.">
        <title>Comparative genomics of xylose-fermenting fungi for enhanced biofuel production.</title>
        <authorList>
            <person name="Wohlbach D.J."/>
            <person name="Kuo A."/>
            <person name="Sato T.K."/>
            <person name="Potts K.M."/>
            <person name="Salamov A.A."/>
            <person name="LaButti K.M."/>
            <person name="Sun H."/>
            <person name="Clum A."/>
            <person name="Pangilinan J.L."/>
            <person name="Lindquist E.A."/>
            <person name="Lucas S."/>
            <person name="Lapidus A."/>
            <person name="Jin M."/>
            <person name="Gunawan C."/>
            <person name="Balan V."/>
            <person name="Dale B.E."/>
            <person name="Jeffries T.W."/>
            <person name="Zinkel R."/>
            <person name="Barry K.W."/>
            <person name="Grigoriev I.V."/>
            <person name="Gasch A.P."/>
        </authorList>
    </citation>
    <scope>NUCLEOTIDE SEQUENCE [LARGE SCALE GENOMIC DNA]</scope>
    <source>
        <strain evidence="12">ATCC 10573</strain>
        <strain evidence="13">ATCC 10573 / BCRC 21748 / CBS 615 / JCM 9827 / NBRC 10315 / NRRL Y-1498 / VKM Y-70</strain>
    </source>
</reference>
<evidence type="ECO:0000313" key="13">
    <source>
        <dbReference type="Proteomes" id="UP000000707"/>
    </source>
</evidence>
<proteinExistence type="inferred from homology"/>
<keyword evidence="4 8" id="KW-0479">Metal-binding</keyword>
<keyword evidence="6 8" id="KW-0408">Iron</keyword>
<keyword evidence="3 8" id="KW-0349">Heme</keyword>
<dbReference type="SUPFAM" id="SSF48264">
    <property type="entry name" value="Cytochrome P450"/>
    <property type="match status" value="1"/>
</dbReference>
<organism evidence="13">
    <name type="scientific">Candida tenuis (strain ATCC 10573 / BCRC 21748 / CBS 615 / JCM 9827 / NBRC 10315 / NRRL Y-1498 / VKM Y-70)</name>
    <name type="common">Yeast</name>
    <name type="synonym">Yamadazyma tenuis</name>
    <dbReference type="NCBI Taxonomy" id="590646"/>
    <lineage>
        <taxon>Eukaryota</taxon>
        <taxon>Fungi</taxon>
        <taxon>Dikarya</taxon>
        <taxon>Ascomycota</taxon>
        <taxon>Saccharomycotina</taxon>
        <taxon>Pichiomycetes</taxon>
        <taxon>Debaryomycetaceae</taxon>
        <taxon>Yamadazyma</taxon>
    </lineage>
</organism>
<dbReference type="Proteomes" id="UP000000707">
    <property type="component" value="Unassembled WGS sequence"/>
</dbReference>
<dbReference type="EMBL" id="GL996521">
    <property type="protein sequence ID" value="EGV63884.1"/>
    <property type="molecule type" value="Genomic_DNA"/>
</dbReference>
<dbReference type="Pfam" id="PF00067">
    <property type="entry name" value="p450"/>
    <property type="match status" value="1"/>
</dbReference>
<protein>
    <submittedName>
        <fullName evidence="11">Cytochrome P450 52A13 (DH-ALK2)</fullName>
    </submittedName>
</protein>
<dbReference type="InterPro" id="IPR017972">
    <property type="entry name" value="Cyt_P450_CS"/>
</dbReference>
<dbReference type="STRING" id="590646.G3B3X3"/>
<evidence type="ECO:0000256" key="10">
    <source>
        <dbReference type="SAM" id="Phobius"/>
    </source>
</evidence>
<dbReference type="InterPro" id="IPR036396">
    <property type="entry name" value="Cyt_P450_sf"/>
</dbReference>
<keyword evidence="10" id="KW-0472">Membrane</keyword>
<dbReference type="OrthoDB" id="1470350at2759"/>
<comment type="similarity">
    <text evidence="2 9">Belongs to the cytochrome P450 family.</text>
</comment>
<dbReference type="KEGG" id="cten:18247176"/>
<dbReference type="EMBL" id="GL996521">
    <property type="protein sequence ID" value="EGV63883.1"/>
    <property type="molecule type" value="Genomic_DNA"/>
</dbReference>
<dbReference type="PROSITE" id="PS00086">
    <property type="entry name" value="CYTOCHROME_P450"/>
    <property type="match status" value="1"/>
</dbReference>
<dbReference type="InterPro" id="IPR001128">
    <property type="entry name" value="Cyt_P450"/>
</dbReference>
<dbReference type="RefSeq" id="XP_006686197.1">
    <property type="nucleotide sequence ID" value="XM_006686134.1"/>
</dbReference>
<sequence length="523" mass="60818">MLSDNFKSRVSQLTWEGVLLYAIGVLTLYFTYRFIRKTTLKYKFGVTEARLLPKSYPFFSRNPYTFLCLKRDGLVLAEVLKFMRLYGHTWKANLGHQIVVTADPENIKSILATQFNDFVMGLRLSQFRPLLGEGVFTLDGHGWKQSRAMLRPNFSREKVAHTQSLEFHVQNLSKHIRKHNGQPFDIQEYFFRYTVDTSTEFLFGHSLYGLMDETIGETPPEGSFRGSGNFYESFNISQEICASRAWAQNLYYFVNPRNFKANNKIVHEFADFYISKALQYDDNVLQDKSKEGYIFLYELVKETRNPTVLRDQLLNIMIAGRDTTAGLLSMFFFEMSRNPDIFAKLKEEIYREFGTYDMCDPEDITFESLKKSEYLKWCINETLRMYPNVPLNFRCAKRDTTLPRGGGKDLQQPILIEKGTVVAYIISATHRDPQYYGKDSEVFRPERWGDKDLKPGWAFLPFNGGPRICLGQQFALTEASYTIVRLLQMFPNLVNEDKSKQYPPRIHAQLTLSLTDGAHVRMF</sequence>
<evidence type="ECO:0000256" key="1">
    <source>
        <dbReference type="ARBA" id="ARBA00001971"/>
    </source>
</evidence>
<dbReference type="InterPro" id="IPR002402">
    <property type="entry name" value="Cyt_P450_E_grp-II"/>
</dbReference>
<dbReference type="CDD" id="cd11063">
    <property type="entry name" value="CYP52"/>
    <property type="match status" value="1"/>
</dbReference>
<evidence type="ECO:0000256" key="4">
    <source>
        <dbReference type="ARBA" id="ARBA00022723"/>
    </source>
</evidence>
<comment type="cofactor">
    <cofactor evidence="1 8">
        <name>heme</name>
        <dbReference type="ChEBI" id="CHEBI:30413"/>
    </cofactor>
</comment>
<evidence type="ECO:0000313" key="12">
    <source>
        <dbReference type="EMBL" id="EGV63884.1"/>
    </source>
</evidence>
<evidence type="ECO:0000313" key="11">
    <source>
        <dbReference type="EMBL" id="EGV63883.1"/>
    </source>
</evidence>
<dbReference type="PRINTS" id="PR00385">
    <property type="entry name" value="P450"/>
</dbReference>
<evidence type="ECO:0000256" key="2">
    <source>
        <dbReference type="ARBA" id="ARBA00010617"/>
    </source>
</evidence>
<evidence type="ECO:0000256" key="5">
    <source>
        <dbReference type="ARBA" id="ARBA00023002"/>
    </source>
</evidence>
<evidence type="ECO:0000256" key="7">
    <source>
        <dbReference type="ARBA" id="ARBA00023033"/>
    </source>
</evidence>
<dbReference type="InterPro" id="IPR002974">
    <property type="entry name" value="Cyt_P450_E_CYP52_ascomycetes"/>
</dbReference>
<gene>
    <name evidence="12" type="ORF">CANTEDRAFT_113909</name>
</gene>
<dbReference type="GO" id="GO:0016712">
    <property type="term" value="F:oxidoreductase activity, acting on paired donors, with incorporation or reduction of molecular oxygen, reduced flavin or flavoprotein as one donor, and incorporation of one atom of oxygen"/>
    <property type="evidence" value="ECO:0007669"/>
    <property type="project" value="InterPro"/>
</dbReference>
<dbReference type="PANTHER" id="PTHR24287">
    <property type="entry name" value="P450, PUTATIVE (EUROFUNG)-RELATED"/>
    <property type="match status" value="1"/>
</dbReference>
<dbReference type="PANTHER" id="PTHR24287:SF1">
    <property type="entry name" value="P450, PUTATIVE (EUROFUNG)-RELATED"/>
    <property type="match status" value="1"/>
</dbReference>
<accession>G3B3X3</accession>
<dbReference type="AlphaFoldDB" id="G3B3X3"/>
<dbReference type="Gene3D" id="1.10.630.10">
    <property type="entry name" value="Cytochrome P450"/>
    <property type="match status" value="1"/>
</dbReference>
<dbReference type="InterPro" id="IPR047146">
    <property type="entry name" value="Cyt_P450_E_CYP52_fungi"/>
</dbReference>
<dbReference type="PRINTS" id="PR01239">
    <property type="entry name" value="EP450IICYP52"/>
</dbReference>
<keyword evidence="10" id="KW-0812">Transmembrane</keyword>
<keyword evidence="10" id="KW-1133">Transmembrane helix</keyword>
<evidence type="ECO:0000256" key="3">
    <source>
        <dbReference type="ARBA" id="ARBA00022617"/>
    </source>
</evidence>
<dbReference type="eggNOG" id="KOG0157">
    <property type="taxonomic scope" value="Eukaryota"/>
</dbReference>